<protein>
    <recommendedName>
        <fullName evidence="4">Small ribosomal subunit protein uS10</fullName>
    </recommendedName>
</protein>
<evidence type="ECO:0000313" key="6">
    <source>
        <dbReference type="EMBL" id="AVP87734.1"/>
    </source>
</evidence>
<sequence>MAANNNIKIRLKSFDHKCLDQVAKSIVDAVRLAGGRVSGPIPMPRKCDRYTVLRSPHVNKKSREQFEMRKYTVLMFVDSADPLQNVQLPAGVDVELKAM</sequence>
<dbReference type="SUPFAM" id="SSF54999">
    <property type="entry name" value="Ribosomal protein S10"/>
    <property type="match status" value="1"/>
</dbReference>
<dbReference type="InterPro" id="IPR036838">
    <property type="entry name" value="Ribosomal_uS10_dom_sf"/>
</dbReference>
<dbReference type="GO" id="GO:0005840">
    <property type="term" value="C:ribosome"/>
    <property type="evidence" value="ECO:0007669"/>
    <property type="project" value="UniProtKB-KW"/>
</dbReference>
<dbReference type="PRINTS" id="PR00971">
    <property type="entry name" value="RIBOSOMALS10"/>
</dbReference>
<evidence type="ECO:0000256" key="4">
    <source>
        <dbReference type="HAMAP-Rule" id="MF_00508"/>
    </source>
</evidence>
<comment type="function">
    <text evidence="4">Involved in the binding of tRNA to the ribosomes.</text>
</comment>
<organism evidence="6 7">
    <name type="scientific">Candidatus Phycorickettsia trachydisci</name>
    <dbReference type="NCBI Taxonomy" id="2115978"/>
    <lineage>
        <taxon>Bacteria</taxon>
        <taxon>Pseudomonadati</taxon>
        <taxon>Pseudomonadota</taxon>
        <taxon>Alphaproteobacteria</taxon>
        <taxon>Rickettsiales</taxon>
        <taxon>Rickettsiaceae</taxon>
        <taxon>Candidatus Phycorickettsia</taxon>
    </lineage>
</organism>
<dbReference type="HAMAP" id="MF_00508">
    <property type="entry name" value="Ribosomal_uS10"/>
    <property type="match status" value="1"/>
</dbReference>
<gene>
    <name evidence="4" type="primary">rpsJ</name>
    <name evidence="6" type="ORF">phytr_7980</name>
</gene>
<dbReference type="GO" id="GO:0000049">
    <property type="term" value="F:tRNA binding"/>
    <property type="evidence" value="ECO:0007669"/>
    <property type="project" value="UniProtKB-UniRule"/>
</dbReference>
<dbReference type="Proteomes" id="UP000241762">
    <property type="component" value="Chromosome"/>
</dbReference>
<comment type="similarity">
    <text evidence="1 4">Belongs to the universal ribosomal protein uS10 family.</text>
</comment>
<evidence type="ECO:0000256" key="3">
    <source>
        <dbReference type="ARBA" id="ARBA00023274"/>
    </source>
</evidence>
<dbReference type="GO" id="GO:0003735">
    <property type="term" value="F:structural constituent of ribosome"/>
    <property type="evidence" value="ECO:0007669"/>
    <property type="project" value="InterPro"/>
</dbReference>
<dbReference type="NCBIfam" id="NF001861">
    <property type="entry name" value="PRK00596.1"/>
    <property type="match status" value="1"/>
</dbReference>
<keyword evidence="2 4" id="KW-0689">Ribosomal protein</keyword>
<feature type="domain" description="Small ribosomal subunit protein uS10" evidence="5">
    <location>
        <begin position="8"/>
        <end position="97"/>
    </location>
</feature>
<dbReference type="InterPro" id="IPR027486">
    <property type="entry name" value="Ribosomal_uS10_dom"/>
</dbReference>
<dbReference type="SMART" id="SM01403">
    <property type="entry name" value="Ribosomal_S10"/>
    <property type="match status" value="1"/>
</dbReference>
<keyword evidence="7" id="KW-1185">Reference proteome</keyword>
<accession>A0A2P1P8Z4</accession>
<dbReference type="AlphaFoldDB" id="A0A2P1P8Z4"/>
<dbReference type="Pfam" id="PF00338">
    <property type="entry name" value="Ribosomal_S10"/>
    <property type="match status" value="1"/>
</dbReference>
<evidence type="ECO:0000259" key="5">
    <source>
        <dbReference type="SMART" id="SM01403"/>
    </source>
</evidence>
<keyword evidence="3 4" id="KW-0687">Ribonucleoprotein</keyword>
<evidence type="ECO:0000256" key="1">
    <source>
        <dbReference type="ARBA" id="ARBA00007102"/>
    </source>
</evidence>
<dbReference type="PANTHER" id="PTHR11700">
    <property type="entry name" value="30S RIBOSOMAL PROTEIN S10 FAMILY MEMBER"/>
    <property type="match status" value="1"/>
</dbReference>
<name>A0A2P1P8Z4_9RICK</name>
<dbReference type="RefSeq" id="WP_106874583.1">
    <property type="nucleotide sequence ID" value="NZ_CP027845.1"/>
</dbReference>
<proteinExistence type="inferred from homology"/>
<dbReference type="GO" id="GO:1990904">
    <property type="term" value="C:ribonucleoprotein complex"/>
    <property type="evidence" value="ECO:0007669"/>
    <property type="project" value="UniProtKB-KW"/>
</dbReference>
<evidence type="ECO:0000313" key="7">
    <source>
        <dbReference type="Proteomes" id="UP000241762"/>
    </source>
</evidence>
<comment type="subunit">
    <text evidence="4">Part of the 30S ribosomal subunit.</text>
</comment>
<dbReference type="NCBIfam" id="TIGR01049">
    <property type="entry name" value="rpsJ_bact"/>
    <property type="match status" value="1"/>
</dbReference>
<dbReference type="OrthoDB" id="9804464at2"/>
<dbReference type="Gene3D" id="3.30.70.600">
    <property type="entry name" value="Ribosomal protein S10 domain"/>
    <property type="match status" value="1"/>
</dbReference>
<dbReference type="InterPro" id="IPR001848">
    <property type="entry name" value="Ribosomal_uS10"/>
</dbReference>
<dbReference type="GO" id="GO:0006412">
    <property type="term" value="P:translation"/>
    <property type="evidence" value="ECO:0007669"/>
    <property type="project" value="UniProtKB-UniRule"/>
</dbReference>
<dbReference type="KEGG" id="ptc:phytr_7980"/>
<reference evidence="6 7" key="1">
    <citation type="submission" date="2018-03" db="EMBL/GenBank/DDBJ databases">
        <title>A gene transfer event suggests a long-term partnership between eustigmatophyte algae and a novel lineage of endosymbiotic bacteria.</title>
        <authorList>
            <person name="Yurchenko T."/>
            <person name="Sevcikova T."/>
            <person name="Pribyl P."/>
            <person name="El Karkouri K."/>
            <person name="Klimes V."/>
            <person name="Amaral R."/>
            <person name="Zbrankova V."/>
            <person name="Kim E."/>
            <person name="Raoult D."/>
            <person name="Santos L.M.A."/>
            <person name="Elias M."/>
        </authorList>
    </citation>
    <scope>NUCLEOTIDE SEQUENCE [LARGE SCALE GENOMIC DNA]</scope>
    <source>
        <strain evidence="6">CCALA 838</strain>
    </source>
</reference>
<dbReference type="EMBL" id="CP027845">
    <property type="protein sequence ID" value="AVP87734.1"/>
    <property type="molecule type" value="Genomic_DNA"/>
</dbReference>
<evidence type="ECO:0000256" key="2">
    <source>
        <dbReference type="ARBA" id="ARBA00022980"/>
    </source>
</evidence>